<accession>A0AAN0XZM3</accession>
<dbReference type="Gene3D" id="3.90.79.10">
    <property type="entry name" value="Nucleoside Triphosphate Pyrophosphohydrolase"/>
    <property type="match status" value="1"/>
</dbReference>
<dbReference type="Pfam" id="PF00293">
    <property type="entry name" value="NUDIX"/>
    <property type="match status" value="1"/>
</dbReference>
<dbReference type="InterPro" id="IPR015797">
    <property type="entry name" value="NUDIX_hydrolase-like_dom_sf"/>
</dbReference>
<dbReference type="RefSeq" id="WP_065211194.1">
    <property type="nucleotide sequence ID" value="NZ_CP016179.1"/>
</dbReference>
<dbReference type="Proteomes" id="UP000092018">
    <property type="component" value="Plasmid unnamed1"/>
</dbReference>
<dbReference type="EMBL" id="CP016179">
    <property type="protein sequence ID" value="ANO35432.1"/>
    <property type="molecule type" value="Genomic_DNA"/>
</dbReference>
<evidence type="ECO:0000259" key="1">
    <source>
        <dbReference type="PROSITE" id="PS51462"/>
    </source>
</evidence>
<geneLocation type="plasmid" evidence="2 3">
    <name>unnamed1</name>
</geneLocation>
<evidence type="ECO:0000313" key="3">
    <source>
        <dbReference type="Proteomes" id="UP000092018"/>
    </source>
</evidence>
<proteinExistence type="predicted"/>
<protein>
    <recommendedName>
        <fullName evidence="1">Nudix hydrolase domain-containing protein</fullName>
    </recommendedName>
</protein>
<feature type="domain" description="Nudix hydrolase" evidence="1">
    <location>
        <begin position="49"/>
        <end position="180"/>
    </location>
</feature>
<sequence>MTDLYLGDHKKGEIEIVRELPVFQNEFATLYNDMVRFPDGTKGHYIRFLWNVDYGVAVIPRKHDKIMLIREFRHVRRAWGWQIVMGFGEDHITPKECAEMELYEETGCVAKSIELVGKIPGPTLIHLYEVEIGEQYEPVREGTEAISDVRYFSKEEVRELLNTGQVVEPNSYLILLNFCS</sequence>
<dbReference type="AlphaFoldDB" id="A0AAN0XZM3"/>
<dbReference type="SUPFAM" id="SSF55811">
    <property type="entry name" value="Nudix"/>
    <property type="match status" value="1"/>
</dbReference>
<dbReference type="PROSITE" id="PS51462">
    <property type="entry name" value="NUDIX"/>
    <property type="match status" value="1"/>
</dbReference>
<gene>
    <name evidence="2" type="ORF">A6E01_19660</name>
</gene>
<organism evidence="2 3">
    <name type="scientific">Vibrio breoganii</name>
    <dbReference type="NCBI Taxonomy" id="553239"/>
    <lineage>
        <taxon>Bacteria</taxon>
        <taxon>Pseudomonadati</taxon>
        <taxon>Pseudomonadota</taxon>
        <taxon>Gammaproteobacteria</taxon>
        <taxon>Vibrionales</taxon>
        <taxon>Vibrionaceae</taxon>
        <taxon>Vibrio</taxon>
    </lineage>
</organism>
<dbReference type="InterPro" id="IPR000086">
    <property type="entry name" value="NUDIX_hydrolase_dom"/>
</dbReference>
<name>A0AAN0XZM3_9VIBR</name>
<evidence type="ECO:0000313" key="2">
    <source>
        <dbReference type="EMBL" id="ANO35432.1"/>
    </source>
</evidence>
<dbReference type="CDD" id="cd03424">
    <property type="entry name" value="NUDIX_ADPRase_Nudt5_UGPPase_Nudt14"/>
    <property type="match status" value="1"/>
</dbReference>
<keyword evidence="2" id="KW-0614">Plasmid</keyword>
<reference evidence="2 3" key="1">
    <citation type="submission" date="2016-06" db="EMBL/GenBank/DDBJ databases">
        <title>Adaptive Radiation by Waves of Gene Transfer Leads to Fine-Scale Resource Partitioning in Marine Microbes.</title>
        <authorList>
            <person name="Hehemann J.-H."/>
            <person name="Arevalo P."/>
            <person name="Datta M.S."/>
            <person name="Yu X."/>
            <person name="Corzett C."/>
            <person name="Henschel A."/>
            <person name="Preheim S.P."/>
            <person name="Timberlake S."/>
            <person name="Alm E.J."/>
            <person name="Polz M.F."/>
        </authorList>
    </citation>
    <scope>NUCLEOTIDE SEQUENCE [LARGE SCALE GENOMIC DNA]</scope>
    <source>
        <strain evidence="2 3">FF50</strain>
        <plasmid evidence="2 3">unnamed1</plasmid>
    </source>
</reference>
<dbReference type="KEGG" id="vbr:A6E01_19660"/>
<dbReference type="GO" id="GO:0003824">
    <property type="term" value="F:catalytic activity"/>
    <property type="evidence" value="ECO:0007669"/>
    <property type="project" value="UniProtKB-ARBA"/>
</dbReference>